<dbReference type="SMART" id="SM00363">
    <property type="entry name" value="S4"/>
    <property type="match status" value="1"/>
</dbReference>
<reference evidence="7 8" key="1">
    <citation type="submission" date="2016-10" db="EMBL/GenBank/DDBJ databases">
        <authorList>
            <person name="de Groot N.N."/>
        </authorList>
    </citation>
    <scope>NUCLEOTIDE SEQUENCE [LARGE SCALE GENOMIC DNA]</scope>
    <source>
        <strain evidence="7 8">CGMCC 1.5012</strain>
    </source>
</reference>
<dbReference type="GO" id="GO:0019843">
    <property type="term" value="F:rRNA binding"/>
    <property type="evidence" value="ECO:0007669"/>
    <property type="project" value="UniProtKB-UniRule"/>
</dbReference>
<evidence type="ECO:0000256" key="5">
    <source>
        <dbReference type="HAMAP-Rule" id="MF_00871"/>
    </source>
</evidence>
<feature type="domain" description="RNA-binding S4" evidence="6">
    <location>
        <begin position="1"/>
        <end position="62"/>
    </location>
</feature>
<evidence type="ECO:0000259" key="6">
    <source>
        <dbReference type="SMART" id="SM00363"/>
    </source>
</evidence>
<protein>
    <recommendedName>
        <fullName evidence="5">RQC P-site tRNA stabilizing factor</fullName>
        <shortName evidence="5">RqcP</shortName>
    </recommendedName>
    <alternativeName>
        <fullName evidence="5">Ribosome-associated protein quality control protein P</fullName>
    </alternativeName>
</protein>
<evidence type="ECO:0000256" key="2">
    <source>
        <dbReference type="ARBA" id="ARBA00022730"/>
    </source>
</evidence>
<keyword evidence="3 5" id="KW-0694">RNA-binding</keyword>
<dbReference type="InterPro" id="IPR002942">
    <property type="entry name" value="S4_RNA-bd"/>
</dbReference>
<dbReference type="PROSITE" id="PS50889">
    <property type="entry name" value="S4"/>
    <property type="match status" value="1"/>
</dbReference>
<dbReference type="SUPFAM" id="SSF55174">
    <property type="entry name" value="Alpha-L RNA-binding motif"/>
    <property type="match status" value="1"/>
</dbReference>
<dbReference type="RefSeq" id="WP_092639993.1">
    <property type="nucleotide sequence ID" value="NZ_FNID01000015.1"/>
</dbReference>
<keyword evidence="8" id="KW-1185">Reference proteome</keyword>
<evidence type="ECO:0000256" key="4">
    <source>
        <dbReference type="ARBA" id="ARBA00022917"/>
    </source>
</evidence>
<dbReference type="GO" id="GO:0000049">
    <property type="term" value="F:tRNA binding"/>
    <property type="evidence" value="ECO:0007669"/>
    <property type="project" value="UniProtKB-UniRule"/>
</dbReference>
<gene>
    <name evidence="5" type="primary">rqcP</name>
    <name evidence="7" type="ORF">SAMN05192585_11556</name>
</gene>
<dbReference type="AlphaFoldDB" id="A0A1H0A8N0"/>
<comment type="function">
    <text evidence="5">Key component of the ribosome quality control system (RQC), a ribosome-associated complex that mediates the extraction of incompletely synthesized nascent chains from stalled ribosomes and their subsequent degradation. RqcH recruits Ala-charged tRNA, and with RqcP directs the elongation of stalled nascent chains on 50S ribosomal subunits, leading to non-templated C-terminal alanine extensions (Ala tail). The Ala tail promotes nascent chain degradation. RqcP is associated with the translocation-like movement of the peptidyl-tRNA from the A-site into the P-site.</text>
</comment>
<dbReference type="EMBL" id="FNID01000015">
    <property type="protein sequence ID" value="SDN29601.1"/>
    <property type="molecule type" value="Genomic_DNA"/>
</dbReference>
<sequence length="80" mass="9019">MRLDKYLKITRLIKRRTIANEACDAGRVLVNDKPARASYDVKEGDIVQINLGAKPLKVRVLKVSEYATKDDASTNYEVLP</sequence>
<dbReference type="HAMAP" id="MF_00871">
    <property type="entry name" value="RqcP"/>
    <property type="match status" value="1"/>
</dbReference>
<evidence type="ECO:0000256" key="1">
    <source>
        <dbReference type="ARBA" id="ARBA00022555"/>
    </source>
</evidence>
<evidence type="ECO:0000256" key="3">
    <source>
        <dbReference type="ARBA" id="ARBA00022884"/>
    </source>
</evidence>
<keyword evidence="7" id="KW-0346">Stress response</keyword>
<dbReference type="InterPro" id="IPR025490">
    <property type="entry name" value="RqcP"/>
</dbReference>
<dbReference type="STRING" id="258515.SAMN05192585_11556"/>
<organism evidence="7 8">
    <name type="scientific">Acetanaerobacterium elongatum</name>
    <dbReference type="NCBI Taxonomy" id="258515"/>
    <lineage>
        <taxon>Bacteria</taxon>
        <taxon>Bacillati</taxon>
        <taxon>Bacillota</taxon>
        <taxon>Clostridia</taxon>
        <taxon>Eubacteriales</taxon>
        <taxon>Oscillospiraceae</taxon>
        <taxon>Acetanaerobacterium</taxon>
    </lineage>
</organism>
<dbReference type="GO" id="GO:0072344">
    <property type="term" value="P:rescue of stalled ribosome"/>
    <property type="evidence" value="ECO:0007669"/>
    <property type="project" value="UniProtKB-UniRule"/>
</dbReference>
<comment type="similarity">
    <text evidence="5">Belongs to the RqcP family.</text>
</comment>
<proteinExistence type="inferred from homology"/>
<comment type="subunit">
    <text evidence="5">Associates with stalled 50S ribosomal subunits. Binds to RqcH, 23S rRNA and the P-site tRNA. Does not require RqcH for association with 50S subunits.</text>
</comment>
<accession>A0A1H0A8N0</accession>
<keyword evidence="2 5" id="KW-0699">rRNA-binding</keyword>
<dbReference type="GO" id="GO:0043023">
    <property type="term" value="F:ribosomal large subunit binding"/>
    <property type="evidence" value="ECO:0007669"/>
    <property type="project" value="UniProtKB-UniRule"/>
</dbReference>
<dbReference type="InterPro" id="IPR036986">
    <property type="entry name" value="S4_RNA-bd_sf"/>
</dbReference>
<evidence type="ECO:0000313" key="8">
    <source>
        <dbReference type="Proteomes" id="UP000199182"/>
    </source>
</evidence>
<evidence type="ECO:0000313" key="7">
    <source>
        <dbReference type="EMBL" id="SDN29601.1"/>
    </source>
</evidence>
<dbReference type="CDD" id="cd00165">
    <property type="entry name" value="S4"/>
    <property type="match status" value="1"/>
</dbReference>
<dbReference type="Gene3D" id="3.10.290.10">
    <property type="entry name" value="RNA-binding S4 domain"/>
    <property type="match status" value="1"/>
</dbReference>
<keyword evidence="1 5" id="KW-0820">tRNA-binding</keyword>
<dbReference type="Pfam" id="PF01479">
    <property type="entry name" value="S4"/>
    <property type="match status" value="1"/>
</dbReference>
<dbReference type="Proteomes" id="UP000199182">
    <property type="component" value="Unassembled WGS sequence"/>
</dbReference>
<dbReference type="PIRSF" id="PIRSF038881">
    <property type="entry name" value="RNAbp_HP1423"/>
    <property type="match status" value="1"/>
</dbReference>
<name>A0A1H0A8N0_9FIRM</name>
<keyword evidence="4 5" id="KW-0648">Protein biosynthesis</keyword>
<dbReference type="OrthoDB" id="9805210at2"/>